<dbReference type="RefSeq" id="WP_014809327.1">
    <property type="nucleotide sequence ID" value="NC_018025.1"/>
</dbReference>
<dbReference type="Pfam" id="PF04126">
    <property type="entry name" value="Cyclophil_like"/>
    <property type="match status" value="1"/>
</dbReference>
<dbReference type="KEGG" id="dti:Desti_1467"/>
<accession>I4C3N8</accession>
<sequence length="123" mass="13425">MKIRIIIGNIVMDAELNDSPTSEKIVEALPLETFFSTWGDEIYFSVPVKSVLDETAQQEVQIGDLGYWPSGNAFCVFFGPTPVSTGGKIIPASPVNIIGKVIGDATLFKKVMGERTVRVECSR</sequence>
<dbReference type="EMBL" id="CP003360">
    <property type="protein sequence ID" value="AFM24179.1"/>
    <property type="molecule type" value="Genomic_DNA"/>
</dbReference>
<evidence type="ECO:0000259" key="1">
    <source>
        <dbReference type="Pfam" id="PF04126"/>
    </source>
</evidence>
<organism evidence="2 3">
    <name type="scientific">Desulfomonile tiedjei (strain ATCC 49306 / DSM 6799 / DCB-1)</name>
    <dbReference type="NCBI Taxonomy" id="706587"/>
    <lineage>
        <taxon>Bacteria</taxon>
        <taxon>Pseudomonadati</taxon>
        <taxon>Thermodesulfobacteriota</taxon>
        <taxon>Desulfomonilia</taxon>
        <taxon>Desulfomonilales</taxon>
        <taxon>Desulfomonilaceae</taxon>
        <taxon>Desulfomonile</taxon>
    </lineage>
</organism>
<dbReference type="InterPro" id="IPR025658">
    <property type="entry name" value="Cyclophilin_TM1367"/>
</dbReference>
<dbReference type="HOGENOM" id="CLU_144084_1_0_7"/>
<dbReference type="STRING" id="706587.Desti_1467"/>
<name>I4C3N8_DESTA</name>
<dbReference type="eggNOG" id="COG2164">
    <property type="taxonomic scope" value="Bacteria"/>
</dbReference>
<protein>
    <recommendedName>
        <fullName evidence="1">Cyclophilin TM1367-like domain-containing protein</fullName>
    </recommendedName>
</protein>
<dbReference type="Gene3D" id="2.40.100.20">
    <property type="match status" value="1"/>
</dbReference>
<dbReference type="AlphaFoldDB" id="I4C3N8"/>
<evidence type="ECO:0000313" key="3">
    <source>
        <dbReference type="Proteomes" id="UP000006055"/>
    </source>
</evidence>
<keyword evidence="3" id="KW-1185">Reference proteome</keyword>
<gene>
    <name evidence="2" type="ordered locus">Desti_1467</name>
</gene>
<dbReference type="Proteomes" id="UP000006055">
    <property type="component" value="Chromosome"/>
</dbReference>
<dbReference type="SUPFAM" id="SSF50891">
    <property type="entry name" value="Cyclophilin-like"/>
    <property type="match status" value="1"/>
</dbReference>
<reference evidence="3" key="1">
    <citation type="submission" date="2012-06" db="EMBL/GenBank/DDBJ databases">
        <title>Complete sequence of chromosome of Desulfomonile tiedjei DSM 6799.</title>
        <authorList>
            <person name="Lucas S."/>
            <person name="Copeland A."/>
            <person name="Lapidus A."/>
            <person name="Glavina del Rio T."/>
            <person name="Dalin E."/>
            <person name="Tice H."/>
            <person name="Bruce D."/>
            <person name="Goodwin L."/>
            <person name="Pitluck S."/>
            <person name="Peters L."/>
            <person name="Ovchinnikova G."/>
            <person name="Zeytun A."/>
            <person name="Lu M."/>
            <person name="Kyrpides N."/>
            <person name="Mavromatis K."/>
            <person name="Ivanova N."/>
            <person name="Brettin T."/>
            <person name="Detter J.C."/>
            <person name="Han C."/>
            <person name="Larimer F."/>
            <person name="Land M."/>
            <person name="Hauser L."/>
            <person name="Markowitz V."/>
            <person name="Cheng J.-F."/>
            <person name="Hugenholtz P."/>
            <person name="Woyke T."/>
            <person name="Wu D."/>
            <person name="Spring S."/>
            <person name="Schroeder M."/>
            <person name="Brambilla E."/>
            <person name="Klenk H.-P."/>
            <person name="Eisen J.A."/>
        </authorList>
    </citation>
    <scope>NUCLEOTIDE SEQUENCE [LARGE SCALE GENOMIC DNA]</scope>
    <source>
        <strain evidence="3">ATCC 49306 / DSM 6799 / DCB-1</strain>
    </source>
</reference>
<feature type="domain" description="Cyclophilin TM1367-like" evidence="1">
    <location>
        <begin position="1"/>
        <end position="120"/>
    </location>
</feature>
<evidence type="ECO:0000313" key="2">
    <source>
        <dbReference type="EMBL" id="AFM24179.1"/>
    </source>
</evidence>
<proteinExistence type="predicted"/>
<dbReference type="InterPro" id="IPR029000">
    <property type="entry name" value="Cyclophilin-like_dom_sf"/>
</dbReference>